<keyword evidence="2" id="KW-0489">Methyltransferase</keyword>
<dbReference type="GO" id="GO:0032259">
    <property type="term" value="P:methylation"/>
    <property type="evidence" value="ECO:0007669"/>
    <property type="project" value="UniProtKB-KW"/>
</dbReference>
<sequence length="238" mass="27433">MIKPGDVPQYFASHASDDWQSQISQLAYRFNREYRGESFKLPEEVESMPIFRDWATGKLQSRIASPFWELAKPKKNQHCLDIGCGVSFLIYPWWEWNAFFYGQEVSSIAKEALQSRAPQLNSKLFKGVEMGAAHQLEYEADRFDLAIATGFSCYFSRDYWSTVMEQVQRVLKPGGQFVFDILNPEAPLAEDWAILETYLGTEVYLDSIADWEATMKAAGIKKKSSKPGELFIMYKVQW</sequence>
<name>A0A928Z8A0_9CYAN</name>
<feature type="domain" description="Methyltransferase type 11" evidence="1">
    <location>
        <begin position="80"/>
        <end position="179"/>
    </location>
</feature>
<dbReference type="RefSeq" id="WP_264322431.1">
    <property type="nucleotide sequence ID" value="NZ_JADEXN010000325.1"/>
</dbReference>
<accession>A0A928Z8A0</accession>
<dbReference type="AlphaFoldDB" id="A0A928Z8A0"/>
<evidence type="ECO:0000259" key="1">
    <source>
        <dbReference type="Pfam" id="PF08241"/>
    </source>
</evidence>
<dbReference type="Pfam" id="PF08241">
    <property type="entry name" value="Methyltransf_11"/>
    <property type="match status" value="1"/>
</dbReference>
<dbReference type="SUPFAM" id="SSF53335">
    <property type="entry name" value="S-adenosyl-L-methionine-dependent methyltransferases"/>
    <property type="match status" value="1"/>
</dbReference>
<proteinExistence type="predicted"/>
<gene>
    <name evidence="2" type="ORF">IQ235_15900</name>
</gene>
<dbReference type="CDD" id="cd02440">
    <property type="entry name" value="AdoMet_MTases"/>
    <property type="match status" value="1"/>
</dbReference>
<dbReference type="GO" id="GO:0008757">
    <property type="term" value="F:S-adenosylmethionine-dependent methyltransferase activity"/>
    <property type="evidence" value="ECO:0007669"/>
    <property type="project" value="InterPro"/>
</dbReference>
<evidence type="ECO:0000313" key="2">
    <source>
        <dbReference type="EMBL" id="MBE9042262.1"/>
    </source>
</evidence>
<comment type="caution">
    <text evidence="2">The sequence shown here is derived from an EMBL/GenBank/DDBJ whole genome shotgun (WGS) entry which is preliminary data.</text>
</comment>
<evidence type="ECO:0000313" key="3">
    <source>
        <dbReference type="Proteomes" id="UP000621799"/>
    </source>
</evidence>
<dbReference type="EMBL" id="JADEXN010000325">
    <property type="protein sequence ID" value="MBE9042262.1"/>
    <property type="molecule type" value="Genomic_DNA"/>
</dbReference>
<dbReference type="InterPro" id="IPR013216">
    <property type="entry name" value="Methyltransf_11"/>
</dbReference>
<dbReference type="InterPro" id="IPR029063">
    <property type="entry name" value="SAM-dependent_MTases_sf"/>
</dbReference>
<organism evidence="2 3">
    <name type="scientific">Zarconia navalis LEGE 11467</name>
    <dbReference type="NCBI Taxonomy" id="1828826"/>
    <lineage>
        <taxon>Bacteria</taxon>
        <taxon>Bacillati</taxon>
        <taxon>Cyanobacteriota</taxon>
        <taxon>Cyanophyceae</taxon>
        <taxon>Oscillatoriophycideae</taxon>
        <taxon>Oscillatoriales</taxon>
        <taxon>Oscillatoriales incertae sedis</taxon>
        <taxon>Zarconia</taxon>
        <taxon>Zarconia navalis</taxon>
    </lineage>
</organism>
<dbReference type="Gene3D" id="3.40.50.150">
    <property type="entry name" value="Vaccinia Virus protein VP39"/>
    <property type="match status" value="1"/>
</dbReference>
<keyword evidence="3" id="KW-1185">Reference proteome</keyword>
<dbReference type="Proteomes" id="UP000621799">
    <property type="component" value="Unassembled WGS sequence"/>
</dbReference>
<protein>
    <submittedName>
        <fullName evidence="2">Class I SAM-dependent methyltransferase</fullName>
    </submittedName>
</protein>
<reference evidence="2" key="1">
    <citation type="submission" date="2020-10" db="EMBL/GenBank/DDBJ databases">
        <authorList>
            <person name="Castelo-Branco R."/>
            <person name="Eusebio N."/>
            <person name="Adriana R."/>
            <person name="Vieira A."/>
            <person name="Brugerolle De Fraissinette N."/>
            <person name="Rezende De Castro R."/>
            <person name="Schneider M.P."/>
            <person name="Vasconcelos V."/>
            <person name="Leao P.N."/>
        </authorList>
    </citation>
    <scope>NUCLEOTIDE SEQUENCE</scope>
    <source>
        <strain evidence="2">LEGE 11467</strain>
    </source>
</reference>
<keyword evidence="2" id="KW-0808">Transferase</keyword>